<reference evidence="2" key="1">
    <citation type="submission" date="2015-01" db="EMBL/GenBank/DDBJ databases">
        <authorList>
            <person name="Aksoy S."/>
            <person name="Warren W."/>
            <person name="Wilson R.K."/>
        </authorList>
    </citation>
    <scope>NUCLEOTIDE SEQUENCE [LARGE SCALE GENOMIC DNA]</scope>
    <source>
        <strain evidence="2">IAEA</strain>
    </source>
</reference>
<evidence type="ECO:0000313" key="2">
    <source>
        <dbReference type="Proteomes" id="UP000092460"/>
    </source>
</evidence>
<dbReference type="AlphaFoldDB" id="A0A1B0BJ86"/>
<dbReference type="GO" id="GO:0016020">
    <property type="term" value="C:membrane"/>
    <property type="evidence" value="ECO:0007669"/>
    <property type="project" value="TreeGrafter"/>
</dbReference>
<sequence>AKHNRTYYPPVANAGDAVILYLPNNNVTLNGTASSDDHEIVAWECTKDAGDESKAVDMQNTRTLYVQIINLQINWIVLNGSSRNKEPRNEVIAENEGHESAMASARDEREEKLLVFWLHVMSMLTNLGLQMLKLFATNGSDVEFTQDYLKVFLQRKVRVGQMKT</sequence>
<dbReference type="InterPro" id="IPR036390">
    <property type="entry name" value="WH_DNA-bd_sf"/>
</dbReference>
<dbReference type="Proteomes" id="UP000092460">
    <property type="component" value="Unassembled WGS sequence"/>
</dbReference>
<accession>A0A1B0BJ86</accession>
<dbReference type="InterPro" id="IPR013783">
    <property type="entry name" value="Ig-like_fold"/>
</dbReference>
<dbReference type="InterPro" id="IPR036388">
    <property type="entry name" value="WH-like_DNA-bd_sf"/>
</dbReference>
<dbReference type="EMBL" id="JXJN01015342">
    <property type="status" value="NOT_ANNOTATED_CDS"/>
    <property type="molecule type" value="Genomic_DNA"/>
</dbReference>
<protein>
    <submittedName>
        <fullName evidence="1">Uncharacterized protein</fullName>
    </submittedName>
</protein>
<name>A0A1B0BJ86_9MUSC</name>
<dbReference type="PANTHER" id="PTHR46182">
    <property type="entry name" value="FI19480P1"/>
    <property type="match status" value="1"/>
</dbReference>
<dbReference type="Gene3D" id="1.10.10.10">
    <property type="entry name" value="Winged helix-like DNA-binding domain superfamily/Winged helix DNA-binding domain"/>
    <property type="match status" value="1"/>
</dbReference>
<dbReference type="Pfam" id="PF22352">
    <property type="entry name" value="K319L-like_PKD"/>
    <property type="match status" value="1"/>
</dbReference>
<dbReference type="Gene3D" id="2.60.40.10">
    <property type="entry name" value="Immunoglobulins"/>
    <property type="match status" value="1"/>
</dbReference>
<evidence type="ECO:0000313" key="1">
    <source>
        <dbReference type="EnsemblMetazoa" id="GPPI031917-PA"/>
    </source>
</evidence>
<keyword evidence="2" id="KW-1185">Reference proteome</keyword>
<reference evidence="1" key="2">
    <citation type="submission" date="2020-05" db="UniProtKB">
        <authorList>
            <consortium name="EnsemblMetazoa"/>
        </authorList>
    </citation>
    <scope>IDENTIFICATION</scope>
    <source>
        <strain evidence="1">IAEA</strain>
    </source>
</reference>
<dbReference type="GO" id="GO:0031410">
    <property type="term" value="C:cytoplasmic vesicle"/>
    <property type="evidence" value="ECO:0007669"/>
    <property type="project" value="TreeGrafter"/>
</dbReference>
<dbReference type="VEuPathDB" id="VectorBase:GPPI031917"/>
<dbReference type="STRING" id="67801.A0A1B0BJ86"/>
<dbReference type="GO" id="GO:0001764">
    <property type="term" value="P:neuron migration"/>
    <property type="evidence" value="ECO:0007669"/>
    <property type="project" value="TreeGrafter"/>
</dbReference>
<dbReference type="SUPFAM" id="SSF46785">
    <property type="entry name" value="Winged helix' DNA-binding domain"/>
    <property type="match status" value="1"/>
</dbReference>
<dbReference type="InterPro" id="IPR029865">
    <property type="entry name" value="KIAA0319-like"/>
</dbReference>
<dbReference type="EMBL" id="JXJN01015343">
    <property type="status" value="NOT_ANNOTATED_CDS"/>
    <property type="molecule type" value="Genomic_DNA"/>
</dbReference>
<proteinExistence type="predicted"/>
<dbReference type="PANTHER" id="PTHR46182:SF2">
    <property type="entry name" value="FI19480P1"/>
    <property type="match status" value="1"/>
</dbReference>
<organism evidence="1 2">
    <name type="scientific">Glossina palpalis gambiensis</name>
    <dbReference type="NCBI Taxonomy" id="67801"/>
    <lineage>
        <taxon>Eukaryota</taxon>
        <taxon>Metazoa</taxon>
        <taxon>Ecdysozoa</taxon>
        <taxon>Arthropoda</taxon>
        <taxon>Hexapoda</taxon>
        <taxon>Insecta</taxon>
        <taxon>Pterygota</taxon>
        <taxon>Neoptera</taxon>
        <taxon>Endopterygota</taxon>
        <taxon>Diptera</taxon>
        <taxon>Brachycera</taxon>
        <taxon>Muscomorpha</taxon>
        <taxon>Hippoboscoidea</taxon>
        <taxon>Glossinidae</taxon>
        <taxon>Glossina</taxon>
    </lineage>
</organism>
<dbReference type="EnsemblMetazoa" id="GPPI031917-RA">
    <property type="protein sequence ID" value="GPPI031917-PA"/>
    <property type="gene ID" value="GPPI031917"/>
</dbReference>